<dbReference type="InterPro" id="IPR001372">
    <property type="entry name" value="Dynein_light_chain_typ-1/2"/>
</dbReference>
<name>A0A8X8XFT5_SALSN</name>
<organism evidence="1">
    <name type="scientific">Salvia splendens</name>
    <name type="common">Scarlet sage</name>
    <dbReference type="NCBI Taxonomy" id="180675"/>
    <lineage>
        <taxon>Eukaryota</taxon>
        <taxon>Viridiplantae</taxon>
        <taxon>Streptophyta</taxon>
        <taxon>Embryophyta</taxon>
        <taxon>Tracheophyta</taxon>
        <taxon>Spermatophyta</taxon>
        <taxon>Magnoliopsida</taxon>
        <taxon>eudicotyledons</taxon>
        <taxon>Gunneridae</taxon>
        <taxon>Pentapetalae</taxon>
        <taxon>asterids</taxon>
        <taxon>lamiids</taxon>
        <taxon>Lamiales</taxon>
        <taxon>Lamiaceae</taxon>
        <taxon>Nepetoideae</taxon>
        <taxon>Mentheae</taxon>
        <taxon>Salviinae</taxon>
        <taxon>Salvia</taxon>
        <taxon>Salvia subgen. Calosphace</taxon>
        <taxon>core Calosphace</taxon>
    </lineage>
</organism>
<dbReference type="AlphaFoldDB" id="A0A8X8XFT5"/>
<reference evidence="1" key="1">
    <citation type="submission" date="2018-01" db="EMBL/GenBank/DDBJ databases">
        <authorList>
            <person name="Mao J.F."/>
        </authorList>
    </citation>
    <scope>NUCLEOTIDE SEQUENCE</scope>
    <source>
        <strain evidence="1">Huo1</strain>
        <tissue evidence="1">Leaf</tissue>
    </source>
</reference>
<dbReference type="Pfam" id="PF01221">
    <property type="entry name" value="Dynein_light"/>
    <property type="match status" value="1"/>
</dbReference>
<dbReference type="PANTHER" id="PTHR11886">
    <property type="entry name" value="DYNEIN LIGHT CHAIN"/>
    <property type="match status" value="1"/>
</dbReference>
<dbReference type="OrthoDB" id="10033309at2759"/>
<dbReference type="GO" id="GO:0045505">
    <property type="term" value="F:dynein intermediate chain binding"/>
    <property type="evidence" value="ECO:0007669"/>
    <property type="project" value="TreeGrafter"/>
</dbReference>
<evidence type="ECO:0008006" key="3">
    <source>
        <dbReference type="Google" id="ProtNLM"/>
    </source>
</evidence>
<sequence>MLTANPTCFASPNPIQHLILLTHIFLHQLINSCIQQSMLNYHPFTSMAREGLYVYDMVAGAPRAPAWGSLVRSNTYREKNTVVEQPRRSERRSVSRAEGDVGAAAALLQVKVLASDMPGFMQRHAFRCARTTFDALDKFSSKHVAFTIKKEFDKVYGPAWHCIVGSSFGSFVTHSTGCFLYFSMEKIYILVFKAKVERALLDQV</sequence>
<dbReference type="SUPFAM" id="SSF54648">
    <property type="entry name" value="DLC"/>
    <property type="match status" value="1"/>
</dbReference>
<evidence type="ECO:0000313" key="2">
    <source>
        <dbReference type="Proteomes" id="UP000298416"/>
    </source>
</evidence>
<dbReference type="InterPro" id="IPR037177">
    <property type="entry name" value="DLC_sf"/>
</dbReference>
<dbReference type="EMBL" id="PNBA02000010">
    <property type="protein sequence ID" value="KAG6411228.1"/>
    <property type="molecule type" value="Genomic_DNA"/>
</dbReference>
<gene>
    <name evidence="1" type="ORF">SASPL_129306</name>
</gene>
<protein>
    <recommendedName>
        <fullName evidence="3">Dynein light chain</fullName>
    </recommendedName>
</protein>
<accession>A0A8X8XFT5</accession>
<dbReference type="FunFam" id="3.30.740.10:FF:000003">
    <property type="entry name" value="Dynein light chain"/>
    <property type="match status" value="1"/>
</dbReference>
<dbReference type="PANTHER" id="PTHR11886:SF37">
    <property type="entry name" value="DYNEIN LIGHT CHAIN"/>
    <property type="match status" value="1"/>
</dbReference>
<dbReference type="GO" id="GO:0007017">
    <property type="term" value="P:microtubule-based process"/>
    <property type="evidence" value="ECO:0007669"/>
    <property type="project" value="InterPro"/>
</dbReference>
<comment type="caution">
    <text evidence="1">The sequence shown here is derived from an EMBL/GenBank/DDBJ whole genome shotgun (WGS) entry which is preliminary data.</text>
</comment>
<dbReference type="GO" id="GO:0005868">
    <property type="term" value="C:cytoplasmic dynein complex"/>
    <property type="evidence" value="ECO:0007669"/>
    <property type="project" value="TreeGrafter"/>
</dbReference>
<dbReference type="Gene3D" id="3.30.740.10">
    <property type="entry name" value="Protein Inhibitor Of Neuronal Nitric Oxide Synthase"/>
    <property type="match status" value="1"/>
</dbReference>
<evidence type="ECO:0000313" key="1">
    <source>
        <dbReference type="EMBL" id="KAG6411228.1"/>
    </source>
</evidence>
<dbReference type="Proteomes" id="UP000298416">
    <property type="component" value="Unassembled WGS sequence"/>
</dbReference>
<dbReference type="SMART" id="SM01375">
    <property type="entry name" value="Dynein_light"/>
    <property type="match status" value="1"/>
</dbReference>
<reference evidence="1" key="2">
    <citation type="submission" date="2020-08" db="EMBL/GenBank/DDBJ databases">
        <title>Plant Genome Project.</title>
        <authorList>
            <person name="Zhang R.-G."/>
        </authorList>
    </citation>
    <scope>NUCLEOTIDE SEQUENCE</scope>
    <source>
        <strain evidence="1">Huo1</strain>
        <tissue evidence="1">Leaf</tissue>
    </source>
</reference>
<keyword evidence="2" id="KW-1185">Reference proteome</keyword>
<proteinExistence type="predicted"/>